<feature type="compositionally biased region" description="Polar residues" evidence="2">
    <location>
        <begin position="442"/>
        <end position="457"/>
    </location>
</feature>
<evidence type="ECO:0000313" key="4">
    <source>
        <dbReference type="Proteomes" id="UP000054937"/>
    </source>
</evidence>
<evidence type="ECO:0000256" key="2">
    <source>
        <dbReference type="SAM" id="MobiDB-lite"/>
    </source>
</evidence>
<feature type="region of interest" description="Disordered" evidence="2">
    <location>
        <begin position="384"/>
        <end position="405"/>
    </location>
</feature>
<feature type="compositionally biased region" description="Polar residues" evidence="2">
    <location>
        <begin position="385"/>
        <end position="401"/>
    </location>
</feature>
<reference evidence="3 4" key="1">
    <citation type="journal article" date="2015" name="Sci. Rep.">
        <title>Genome of the facultative scuticociliatosis pathogen Pseudocohnilembus persalinus provides insight into its virulence through horizontal gene transfer.</title>
        <authorList>
            <person name="Xiong J."/>
            <person name="Wang G."/>
            <person name="Cheng J."/>
            <person name="Tian M."/>
            <person name="Pan X."/>
            <person name="Warren A."/>
            <person name="Jiang C."/>
            <person name="Yuan D."/>
            <person name="Miao W."/>
        </authorList>
    </citation>
    <scope>NUCLEOTIDE SEQUENCE [LARGE SCALE GENOMIC DNA]</scope>
    <source>
        <strain evidence="3">36N120E</strain>
    </source>
</reference>
<evidence type="ECO:0000313" key="3">
    <source>
        <dbReference type="EMBL" id="KRX07232.1"/>
    </source>
</evidence>
<keyword evidence="4" id="KW-1185">Reference proteome</keyword>
<accession>A0A0V0QYW2</accession>
<comment type="caution">
    <text evidence="3">The sequence shown here is derived from an EMBL/GenBank/DDBJ whole genome shotgun (WGS) entry which is preliminary data.</text>
</comment>
<name>A0A0V0QYW2_PSEPJ</name>
<sequence>MSKIQNKFEQKHINFDANYNLDPNFFQSFQKIQKQTVQQKDIHFLKNFLKNYKQLNKNLLKKEELEQELDQTKQEFGETKEKVTFLQYENQLLEKNLDNFEKQSLKIEKKYKQQQQELVEKTQKIINLEQRLQFLHDSLAQKEQTIQQNDLKIEKLNQNLASEKQITYSKELKIQYLQQLSEKLSQNTSFYSNNYLQNPQNNSNLFVNNQKLPHSSEKKQKTQKNQKKTSLDVISNIKTDQNTQNLDKNYYSKNQNHLFSQNIQNKEKDIDFAQSPLNLQLDQTNDKNMIKSPEFHLTIQENTSQEQNYDITKINDNIQNNNNKNIDNIQNIKIHDFEDQLDLDPNQNLLESDSTLLSHSKTQIIENFQPQQQNQVKKIDEFENKSPSSYQRNKQSENPKNSLKFDFTNNKLFQQILQEQELEQFKQLENQSKIKNNDKSKQQQIETPREITQSSHQNFQNQLNLIKSSQNSNLNNNLNSPNNFNFTTSRKNQKQLNLHNFPNNSEILIKQQKLYNLNSFRDNQPSLENLQNNSKSMIYQKQNDEQEISDNDSHNQIEKVLKFEENYQKSIQKEISLKDHISPRNIEFFTQQNTFTQNFNTQTDQTQNESENEIFNKRNSLQTIKKPENTKKFPSFSLQKDKNLDPFFFQPNQDMNQNDQINKNQQQYQQQQISNKKNLNLQKLQLSLKKEQKIQNPQQQLKVQTSNFYMQQNLDKNNKNDFNNYQINNNNEQNDKIMKKLNQNISQLEQLKNDASMLLEGVTADNQSYLNLQNISQSSSYYKDN</sequence>
<proteinExistence type="predicted"/>
<dbReference type="AlphaFoldDB" id="A0A0V0QYW2"/>
<dbReference type="InParanoid" id="A0A0V0QYW2"/>
<feature type="coiled-coil region" evidence="1">
    <location>
        <begin position="731"/>
        <end position="758"/>
    </location>
</feature>
<protein>
    <submittedName>
        <fullName evidence="3">Uncharacterized protein</fullName>
    </submittedName>
</protein>
<gene>
    <name evidence="3" type="ORF">PPERSA_00389</name>
</gene>
<feature type="coiled-coil region" evidence="1">
    <location>
        <begin position="45"/>
        <end position="166"/>
    </location>
</feature>
<evidence type="ECO:0000256" key="1">
    <source>
        <dbReference type="SAM" id="Coils"/>
    </source>
</evidence>
<dbReference type="Proteomes" id="UP000054937">
    <property type="component" value="Unassembled WGS sequence"/>
</dbReference>
<keyword evidence="1" id="KW-0175">Coiled coil</keyword>
<organism evidence="3 4">
    <name type="scientific">Pseudocohnilembus persalinus</name>
    <name type="common">Ciliate</name>
    <dbReference type="NCBI Taxonomy" id="266149"/>
    <lineage>
        <taxon>Eukaryota</taxon>
        <taxon>Sar</taxon>
        <taxon>Alveolata</taxon>
        <taxon>Ciliophora</taxon>
        <taxon>Intramacronucleata</taxon>
        <taxon>Oligohymenophorea</taxon>
        <taxon>Scuticociliatia</taxon>
        <taxon>Philasterida</taxon>
        <taxon>Pseudocohnilembidae</taxon>
        <taxon>Pseudocohnilembus</taxon>
    </lineage>
</organism>
<dbReference type="OMA" id="HINFDAN"/>
<dbReference type="EMBL" id="LDAU01000085">
    <property type="protein sequence ID" value="KRX07232.1"/>
    <property type="molecule type" value="Genomic_DNA"/>
</dbReference>
<feature type="region of interest" description="Disordered" evidence="2">
    <location>
        <begin position="433"/>
        <end position="457"/>
    </location>
</feature>